<dbReference type="Proteomes" id="UP000076842">
    <property type="component" value="Unassembled WGS sequence"/>
</dbReference>
<dbReference type="STRING" id="1353952.A0A165HJB7"/>
<dbReference type="EMBL" id="KV423941">
    <property type="protein sequence ID" value="KZT59374.1"/>
    <property type="molecule type" value="Genomic_DNA"/>
</dbReference>
<protein>
    <submittedName>
        <fullName evidence="1">Uncharacterized protein</fullName>
    </submittedName>
</protein>
<accession>A0A165HJB7</accession>
<reference evidence="1 2" key="1">
    <citation type="journal article" date="2016" name="Mol. Biol. Evol.">
        <title>Comparative Genomics of Early-Diverging Mushroom-Forming Fungi Provides Insights into the Origins of Lignocellulose Decay Capabilities.</title>
        <authorList>
            <person name="Nagy L.G."/>
            <person name="Riley R."/>
            <person name="Tritt A."/>
            <person name="Adam C."/>
            <person name="Daum C."/>
            <person name="Floudas D."/>
            <person name="Sun H."/>
            <person name="Yadav J.S."/>
            <person name="Pangilinan J."/>
            <person name="Larsson K.H."/>
            <person name="Matsuura K."/>
            <person name="Barry K."/>
            <person name="Labutti K."/>
            <person name="Kuo R."/>
            <person name="Ohm R.A."/>
            <person name="Bhattacharya S.S."/>
            <person name="Shirouzu T."/>
            <person name="Yoshinaga Y."/>
            <person name="Martin F.M."/>
            <person name="Grigoriev I.V."/>
            <person name="Hibbett D.S."/>
        </authorList>
    </citation>
    <scope>NUCLEOTIDE SEQUENCE [LARGE SCALE GENOMIC DNA]</scope>
    <source>
        <strain evidence="1 2">HHB12733</strain>
    </source>
</reference>
<dbReference type="OrthoDB" id="3352039at2759"/>
<proteinExistence type="predicted"/>
<evidence type="ECO:0000313" key="1">
    <source>
        <dbReference type="EMBL" id="KZT59374.1"/>
    </source>
</evidence>
<organism evidence="1 2">
    <name type="scientific">Calocera cornea HHB12733</name>
    <dbReference type="NCBI Taxonomy" id="1353952"/>
    <lineage>
        <taxon>Eukaryota</taxon>
        <taxon>Fungi</taxon>
        <taxon>Dikarya</taxon>
        <taxon>Basidiomycota</taxon>
        <taxon>Agaricomycotina</taxon>
        <taxon>Dacrymycetes</taxon>
        <taxon>Dacrymycetales</taxon>
        <taxon>Dacrymycetaceae</taxon>
        <taxon>Calocera</taxon>
    </lineage>
</organism>
<dbReference type="AlphaFoldDB" id="A0A165HJB7"/>
<name>A0A165HJB7_9BASI</name>
<gene>
    <name evidence="1" type="ORF">CALCODRAFT_493707</name>
</gene>
<dbReference type="SUPFAM" id="SSF52047">
    <property type="entry name" value="RNI-like"/>
    <property type="match status" value="1"/>
</dbReference>
<sequence length="590" mass="65869">MGGNQHPTERAALLSHAIDLCTSLRDTLQRLGPSRLTRSPDGLVPDVFATIFQVHELESTLHRRLQELEEKRNDALSPLSRLPDDILRLIFQEGHDSQLLEHRIFALGSGFSRLVSRVSRRWRAIALDTASLWTYVRFANPKYLADDDSDPIHPWYGSAKALSTMYICNLDRSKHALLNVDMHLPALPGAQTMVQEYLRTCHDRVAELILSVHTSNSDSLSAVVPCVDRTAGVLRRLRLSLVHTVSDVDARVTVEQLLALNLPQLEDVELHSVPLPRMYQPDYTGLLSCRRLHLTLNRGSQFSPARLLALLRCTPALEDLHMMLLPQPDLNPPAADERLLLPELRRIKCTTTSVSPHLPFAQLVAPKLERLGVDVLSRLQNPGQSEDYVADVLGFLEASTAVDGQHPPLRTLGIKGGIMGSLDRILPHLPDLETLQLVFERQWSAVDEADYIGLIEQLSKPQPVRWTRTTSIREPTYGWLCPKLQALESLAWATPTHIRPLTELAAKRRAAGLKIGRVKMVDWPGQWVSATQGGAGMPDGPEGQYELERALAREVGSLECGQYRWDWAGAEAQDATGGSWRRVWRTGDAG</sequence>
<evidence type="ECO:0000313" key="2">
    <source>
        <dbReference type="Proteomes" id="UP000076842"/>
    </source>
</evidence>
<dbReference type="InParanoid" id="A0A165HJB7"/>
<keyword evidence="2" id="KW-1185">Reference proteome</keyword>